<evidence type="ECO:0000256" key="10">
    <source>
        <dbReference type="ARBA" id="ARBA00023098"/>
    </source>
</evidence>
<dbReference type="InterPro" id="IPR011334">
    <property type="entry name" value="UDP-acyl_GlcNac_deAcase_C"/>
</dbReference>
<dbReference type="InterPro" id="IPR020568">
    <property type="entry name" value="Ribosomal_Su5_D2-typ_SF"/>
</dbReference>
<keyword evidence="7" id="KW-0479">Metal-binding</keyword>
<sequence>MTLQRTIKAPFELGGPCLWGRGSSRVRIRPAEPDTGLLLRRIDKNSTFPVSIQNALLRSHRVVLRNGKDELAFVEHLLAALWGMGIDNAYVDVEGAELPFLDGSALPYVQGIKKVGVVTQGVSRLLLEVSASLVVIEGARFLYVSPAAELRLSYIFLHRGLRIRRFQNIEEVFASQIAPARSFATGDYPSFPYPFLIRHSGNLSFPYPPRFADEMLRHKVLDLIGDLALIGIRAPVKIRAFGTGHRETHRAIKILLKEVLDDSFGYRRHSN</sequence>
<name>A0A532V6B5_UNCT6</name>
<proteinExistence type="predicted"/>
<dbReference type="GO" id="GO:0016020">
    <property type="term" value="C:membrane"/>
    <property type="evidence" value="ECO:0007669"/>
    <property type="project" value="GOC"/>
</dbReference>
<keyword evidence="5" id="KW-0444">Lipid biosynthesis</keyword>
<dbReference type="GO" id="GO:0009245">
    <property type="term" value="P:lipid A biosynthetic process"/>
    <property type="evidence" value="ECO:0007669"/>
    <property type="project" value="UniProtKB-KW"/>
</dbReference>
<protein>
    <recommendedName>
        <fullName evidence="4">UDP-3-O-acyl-N-acetylglucosamine deacetylase</fullName>
        <ecNumber evidence="4">3.5.1.108</ecNumber>
    </recommendedName>
</protein>
<dbReference type="GO" id="GO:0103117">
    <property type="term" value="F:UDP-3-O-acyl-N-acetylglucosamine deacetylase activity"/>
    <property type="evidence" value="ECO:0007669"/>
    <property type="project" value="UniProtKB-EC"/>
</dbReference>
<evidence type="ECO:0000313" key="12">
    <source>
        <dbReference type="EMBL" id="TKJ42729.1"/>
    </source>
</evidence>
<comment type="pathway">
    <text evidence="3">Glycolipid biosynthesis; lipid IV(A) biosynthesis; lipid IV(A) from (3R)-3-hydroxytetradecanoyl-[acyl-carrier-protein] and UDP-N-acetyl-alpha-D-glucosamine: step 2/6.</text>
</comment>
<evidence type="ECO:0000256" key="4">
    <source>
        <dbReference type="ARBA" id="ARBA00012745"/>
    </source>
</evidence>
<dbReference type="AlphaFoldDB" id="A0A532V6B5"/>
<evidence type="ECO:0000256" key="11">
    <source>
        <dbReference type="ARBA" id="ARBA00024535"/>
    </source>
</evidence>
<evidence type="ECO:0000313" key="13">
    <source>
        <dbReference type="Proteomes" id="UP000317778"/>
    </source>
</evidence>
<evidence type="ECO:0000256" key="2">
    <source>
        <dbReference type="ARBA" id="ARBA00002923"/>
    </source>
</evidence>
<keyword evidence="6" id="KW-0441">Lipid A biosynthesis</keyword>
<dbReference type="Proteomes" id="UP000317778">
    <property type="component" value="Unassembled WGS sequence"/>
</dbReference>
<dbReference type="InterPro" id="IPR004463">
    <property type="entry name" value="UDP-acyl_GlcNac_deAcase"/>
</dbReference>
<dbReference type="InterPro" id="IPR015870">
    <property type="entry name" value="UDP-acyl_N-AcGlcN_deAcase_N"/>
</dbReference>
<dbReference type="GO" id="GO:0046872">
    <property type="term" value="F:metal ion binding"/>
    <property type="evidence" value="ECO:0007669"/>
    <property type="project" value="UniProtKB-KW"/>
</dbReference>
<dbReference type="SUPFAM" id="SSF54211">
    <property type="entry name" value="Ribosomal protein S5 domain 2-like"/>
    <property type="match status" value="2"/>
</dbReference>
<dbReference type="EMBL" id="NJBO01000009">
    <property type="protein sequence ID" value="TKJ42729.1"/>
    <property type="molecule type" value="Genomic_DNA"/>
</dbReference>
<evidence type="ECO:0000256" key="5">
    <source>
        <dbReference type="ARBA" id="ARBA00022516"/>
    </source>
</evidence>
<organism evidence="12 13">
    <name type="scientific">candidate division TA06 bacterium B3_TA06</name>
    <dbReference type="NCBI Taxonomy" id="2012487"/>
    <lineage>
        <taxon>Bacteria</taxon>
        <taxon>Bacteria division TA06</taxon>
    </lineage>
</organism>
<dbReference type="Pfam" id="PF03331">
    <property type="entry name" value="LpxC"/>
    <property type="match status" value="2"/>
</dbReference>
<gene>
    <name evidence="12" type="ORF">CEE36_06505</name>
</gene>
<keyword evidence="9" id="KW-0862">Zinc</keyword>
<dbReference type="Gene3D" id="3.30.230.20">
    <property type="entry name" value="lpxc deacetylase, domain 1"/>
    <property type="match status" value="1"/>
</dbReference>
<dbReference type="PANTHER" id="PTHR33694">
    <property type="entry name" value="UDP-3-O-ACYL-N-ACETYLGLUCOSAMINE DEACETYLASE 1, MITOCHONDRIAL-RELATED"/>
    <property type="match status" value="1"/>
</dbReference>
<evidence type="ECO:0000256" key="6">
    <source>
        <dbReference type="ARBA" id="ARBA00022556"/>
    </source>
</evidence>
<evidence type="ECO:0000256" key="9">
    <source>
        <dbReference type="ARBA" id="ARBA00022833"/>
    </source>
</evidence>
<comment type="function">
    <text evidence="2">Catalyzes the hydrolysis of UDP-3-O-myristoyl-N-acetylglucosamine to form UDP-3-O-myristoylglucosamine and acetate, the committed step in lipid A biosynthesis.</text>
</comment>
<keyword evidence="8" id="KW-0378">Hydrolase</keyword>
<evidence type="ECO:0000256" key="7">
    <source>
        <dbReference type="ARBA" id="ARBA00022723"/>
    </source>
</evidence>
<comment type="caution">
    <text evidence="12">The sequence shown here is derived from an EMBL/GenBank/DDBJ whole genome shotgun (WGS) entry which is preliminary data.</text>
</comment>
<evidence type="ECO:0000256" key="1">
    <source>
        <dbReference type="ARBA" id="ARBA00001947"/>
    </source>
</evidence>
<comment type="cofactor">
    <cofactor evidence="1">
        <name>Zn(2+)</name>
        <dbReference type="ChEBI" id="CHEBI:29105"/>
    </cofactor>
</comment>
<keyword evidence="10" id="KW-0443">Lipid metabolism</keyword>
<dbReference type="Gene3D" id="3.30.1700.10">
    <property type="entry name" value="lpxc deacetylase, domain 2"/>
    <property type="match status" value="1"/>
</dbReference>
<accession>A0A532V6B5</accession>
<dbReference type="UniPathway" id="UPA00359">
    <property type="reaction ID" value="UER00478"/>
</dbReference>
<dbReference type="PANTHER" id="PTHR33694:SF1">
    <property type="entry name" value="UDP-3-O-ACYL-N-ACETYLGLUCOSAMINE DEACETYLASE 1, MITOCHONDRIAL-RELATED"/>
    <property type="match status" value="1"/>
</dbReference>
<evidence type="ECO:0000256" key="3">
    <source>
        <dbReference type="ARBA" id="ARBA00005002"/>
    </source>
</evidence>
<evidence type="ECO:0000256" key="8">
    <source>
        <dbReference type="ARBA" id="ARBA00022801"/>
    </source>
</evidence>
<dbReference type="EC" id="3.5.1.108" evidence="4"/>
<reference evidence="12 13" key="1">
    <citation type="submission" date="2017-06" db="EMBL/GenBank/DDBJ databases">
        <title>Novel microbial phyla capable of carbon fixation and sulfur reduction in deep-sea sediments.</title>
        <authorList>
            <person name="Huang J."/>
            <person name="Baker B."/>
            <person name="Wang Y."/>
        </authorList>
    </citation>
    <scope>NUCLEOTIDE SEQUENCE [LARGE SCALE GENOMIC DNA]</scope>
    <source>
        <strain evidence="12">B3_TA06</strain>
    </source>
</reference>
<comment type="catalytic activity">
    <reaction evidence="11">
        <text>a UDP-3-O-[(3R)-3-hydroxyacyl]-N-acetyl-alpha-D-glucosamine + H2O = a UDP-3-O-[(3R)-3-hydroxyacyl]-alpha-D-glucosamine + acetate</text>
        <dbReference type="Rhea" id="RHEA:67816"/>
        <dbReference type="ChEBI" id="CHEBI:15377"/>
        <dbReference type="ChEBI" id="CHEBI:30089"/>
        <dbReference type="ChEBI" id="CHEBI:137740"/>
        <dbReference type="ChEBI" id="CHEBI:173225"/>
        <dbReference type="EC" id="3.5.1.108"/>
    </reaction>
</comment>